<dbReference type="Proteomes" id="UP000053676">
    <property type="component" value="Unassembled WGS sequence"/>
</dbReference>
<dbReference type="OrthoDB" id="15189at2759"/>
<dbReference type="PANTHER" id="PTHR47966:SF45">
    <property type="entry name" value="PEPTIDASE A1 DOMAIN-CONTAINING PROTEIN"/>
    <property type="match status" value="1"/>
</dbReference>
<dbReference type="GO" id="GO:0006508">
    <property type="term" value="P:proteolysis"/>
    <property type="evidence" value="ECO:0007669"/>
    <property type="project" value="UniProtKB-KW"/>
</dbReference>
<dbReference type="InterPro" id="IPR021109">
    <property type="entry name" value="Peptidase_aspartic_dom_sf"/>
</dbReference>
<comment type="similarity">
    <text evidence="1">Belongs to the peptidase A1 family.</text>
</comment>
<accession>W2TCD6</accession>
<feature type="domain" description="Peptidase A1" evidence="2">
    <location>
        <begin position="112"/>
        <end position="222"/>
    </location>
</feature>
<dbReference type="GO" id="GO:0004190">
    <property type="term" value="F:aspartic-type endopeptidase activity"/>
    <property type="evidence" value="ECO:0007669"/>
    <property type="project" value="InterPro"/>
</dbReference>
<dbReference type="GO" id="GO:0005764">
    <property type="term" value="C:lysosome"/>
    <property type="evidence" value="ECO:0007669"/>
    <property type="project" value="TreeGrafter"/>
</dbReference>
<evidence type="ECO:0000256" key="1">
    <source>
        <dbReference type="ARBA" id="ARBA00007447"/>
    </source>
</evidence>
<dbReference type="InterPro" id="IPR001461">
    <property type="entry name" value="Aspartic_peptidase_A1"/>
</dbReference>
<dbReference type="InterPro" id="IPR033121">
    <property type="entry name" value="PEPTIDASE_A1"/>
</dbReference>
<keyword evidence="3" id="KW-0378">Hydrolase</keyword>
<dbReference type="PANTHER" id="PTHR47966">
    <property type="entry name" value="BETA-SITE APP-CLEAVING ENZYME, ISOFORM A-RELATED"/>
    <property type="match status" value="1"/>
</dbReference>
<proteinExistence type="inferred from homology"/>
<dbReference type="KEGG" id="nai:NECAME_02622"/>
<evidence type="ECO:0000259" key="2">
    <source>
        <dbReference type="Pfam" id="PF00026"/>
    </source>
</evidence>
<evidence type="ECO:0000313" key="3">
    <source>
        <dbReference type="EMBL" id="ETN79503.1"/>
    </source>
</evidence>
<protein>
    <submittedName>
        <fullName evidence="3">Eukaryotic aspartyl protease</fullName>
    </submittedName>
</protein>
<evidence type="ECO:0000313" key="4">
    <source>
        <dbReference type="Proteomes" id="UP000053676"/>
    </source>
</evidence>
<dbReference type="AlphaFoldDB" id="W2TCD6"/>
<dbReference type="EMBL" id="KI659468">
    <property type="protein sequence ID" value="ETN79503.1"/>
    <property type="molecule type" value="Genomic_DNA"/>
</dbReference>
<gene>
    <name evidence="3" type="ORF">NECAME_02622</name>
</gene>
<dbReference type="SUPFAM" id="SSF50630">
    <property type="entry name" value="Acid proteases"/>
    <property type="match status" value="1"/>
</dbReference>
<keyword evidence="3" id="KW-0645">Protease</keyword>
<keyword evidence="4" id="KW-1185">Reference proteome</keyword>
<dbReference type="Pfam" id="PF00026">
    <property type="entry name" value="Asp"/>
    <property type="match status" value="1"/>
</dbReference>
<reference evidence="4" key="1">
    <citation type="journal article" date="2014" name="Nat. Genet.">
        <title>Genome of the human hookworm Necator americanus.</title>
        <authorList>
            <person name="Tang Y.T."/>
            <person name="Gao X."/>
            <person name="Rosa B.A."/>
            <person name="Abubucker S."/>
            <person name="Hallsworth-Pepin K."/>
            <person name="Martin J."/>
            <person name="Tyagi R."/>
            <person name="Heizer E."/>
            <person name="Zhang X."/>
            <person name="Bhonagiri-Palsikar V."/>
            <person name="Minx P."/>
            <person name="Warren W.C."/>
            <person name="Wang Q."/>
            <person name="Zhan B."/>
            <person name="Hotez P.J."/>
            <person name="Sternberg P.W."/>
            <person name="Dougall A."/>
            <person name="Gaze S.T."/>
            <person name="Mulvenna J."/>
            <person name="Sotillo J."/>
            <person name="Ranganathan S."/>
            <person name="Rabelo E.M."/>
            <person name="Wilson R.K."/>
            <person name="Felgner P.L."/>
            <person name="Bethony J."/>
            <person name="Hawdon J.M."/>
            <person name="Gasser R.B."/>
            <person name="Loukas A."/>
            <person name="Mitreva M."/>
        </authorList>
    </citation>
    <scope>NUCLEOTIDE SEQUENCE [LARGE SCALE GENOMIC DNA]</scope>
</reference>
<sequence length="304" mass="33408">MYHFNDDIKNEPRNLDIRLCKIVLCKDKRKFLPDKSETFTSVKEHWEAPGYGGGATGGVLGTDELRLGGENEDQLVIKKASFGLASQADSIYDQIDGVSLGKFKHEGREDVLLHFGNSIAGPSDIVEQIAEAAGAVPLFGIDFFFLPCDIPIPNLEIKSGSTVYVIESKKLIVQIDKDVCILALVGADDGPVFGTTWWVGAPLMRQYCTVFDIGEKKIGFAEQIPEGSKSSTTNFVRDAGREHTVRFREQRFPTFSSFSSVRRLWCKQQLLEAAAATTATAAAACSRTLLSSFSHFYPSFCTAT</sequence>
<dbReference type="Gene3D" id="2.40.70.10">
    <property type="entry name" value="Acid Proteases"/>
    <property type="match status" value="2"/>
</dbReference>
<organism evidence="3 4">
    <name type="scientific">Necator americanus</name>
    <name type="common">Human hookworm</name>
    <dbReference type="NCBI Taxonomy" id="51031"/>
    <lineage>
        <taxon>Eukaryota</taxon>
        <taxon>Metazoa</taxon>
        <taxon>Ecdysozoa</taxon>
        <taxon>Nematoda</taxon>
        <taxon>Chromadorea</taxon>
        <taxon>Rhabditida</taxon>
        <taxon>Rhabditina</taxon>
        <taxon>Rhabditomorpha</taxon>
        <taxon>Strongyloidea</taxon>
        <taxon>Ancylostomatidae</taxon>
        <taxon>Bunostominae</taxon>
        <taxon>Necator</taxon>
    </lineage>
</organism>
<name>W2TCD6_NECAM</name>